<evidence type="ECO:0000259" key="1">
    <source>
        <dbReference type="PROSITE" id="PS50878"/>
    </source>
</evidence>
<keyword evidence="2" id="KW-0808">Transferase</keyword>
<dbReference type="SUPFAM" id="SSF56672">
    <property type="entry name" value="DNA/RNA polymerases"/>
    <property type="match status" value="1"/>
</dbReference>
<evidence type="ECO:0000313" key="3">
    <source>
        <dbReference type="Proteomes" id="UP000315868"/>
    </source>
</evidence>
<dbReference type="CDD" id="cd00085">
    <property type="entry name" value="HNHc"/>
    <property type="match status" value="1"/>
</dbReference>
<dbReference type="CDD" id="cd01651">
    <property type="entry name" value="RT_G2_intron"/>
    <property type="match status" value="1"/>
</dbReference>
<dbReference type="InterPro" id="IPR003615">
    <property type="entry name" value="HNH_nuc"/>
</dbReference>
<dbReference type="Proteomes" id="UP000315868">
    <property type="component" value="Unassembled WGS sequence"/>
</dbReference>
<sequence>MTKSREGKGFGKPKTTKTTNVWKAINWGKIQRYVFKLQKRIYQAAKSGQDAKVRRLQRLLVKSYYARLLAVRKVTQDNQDNQGKKTAGVDGVIAISPEQRLNLTEEIKGTTKAKPLRRVWIPKPGRDEKRPLGIPTIKDRARQALIKSALEPEWESKMEGTSYGFRPGRSAHDAISRIYLSINKSSYFVLDADIAKCFDRINHNFLLSKIHCPSALKRDIKQWLKAGVLDKGVFEETETGTPQGGVISPLLANIALDGMARLIETLFPKKGSKTQAVLIRYADDFVVISPSLEIIEQCKTVISEWLKPIGLELKPEKTRVCHTLNPIEYNGKTEEPGFDFLGFNIRQYPVGKYKSGKTGGRGSQLIGHKTHIKPNQKAVKAHTEAIKGVIKKHKTAPQSALISHLNPIIKGWANYYSGVVSMDTFNKLDNTIWLMLRAWTVSRCGKANHEKLRNHFRPGTVKLSNGKERQESWLFKTNDGLHLWQHNWTPIVRHTLVRPDASPFDGNWTYWATRRGQAIDTPTRVAKLLKKQQGKCSRCGQYFTPSDLIEVDHIHPLSLGGKDEYKNLQLLHRHCHDDKSASDGSLNLSGLTNSEVKLDNTRLTKGSQAVSLTREQSN</sequence>
<dbReference type="Gene3D" id="1.10.30.50">
    <property type="match status" value="1"/>
</dbReference>
<protein>
    <submittedName>
        <fullName evidence="2">Group II intron reverse transcriptase/maturase</fullName>
        <ecNumber evidence="2">2.7.7.49</ecNumber>
    </submittedName>
</protein>
<dbReference type="InterPro" id="IPR025960">
    <property type="entry name" value="RVT_N"/>
</dbReference>
<dbReference type="InterPro" id="IPR002711">
    <property type="entry name" value="HNH"/>
</dbReference>
<dbReference type="Pfam" id="PF00078">
    <property type="entry name" value="RVT_1"/>
    <property type="match status" value="1"/>
</dbReference>
<dbReference type="InterPro" id="IPR043502">
    <property type="entry name" value="DNA/RNA_pol_sf"/>
</dbReference>
<dbReference type="InterPro" id="IPR013597">
    <property type="entry name" value="Mat_intron_G2"/>
</dbReference>
<dbReference type="GO" id="GO:0003964">
    <property type="term" value="F:RNA-directed DNA polymerase activity"/>
    <property type="evidence" value="ECO:0007669"/>
    <property type="project" value="UniProtKB-KW"/>
</dbReference>
<dbReference type="Pfam" id="PF01844">
    <property type="entry name" value="HNH"/>
    <property type="match status" value="1"/>
</dbReference>
<dbReference type="GO" id="GO:0003676">
    <property type="term" value="F:nucleic acid binding"/>
    <property type="evidence" value="ECO:0007669"/>
    <property type="project" value="InterPro"/>
</dbReference>
<dbReference type="InterPro" id="IPR030931">
    <property type="entry name" value="Group_II_RT_mat"/>
</dbReference>
<accession>A0A552KY59</accession>
<dbReference type="InterPro" id="IPR000477">
    <property type="entry name" value="RT_dom"/>
</dbReference>
<gene>
    <name evidence="2" type="primary">ltrA</name>
    <name evidence="2" type="ORF">EWV45_08690</name>
</gene>
<dbReference type="PANTHER" id="PTHR34047">
    <property type="entry name" value="NUCLEAR INTRON MATURASE 1, MITOCHONDRIAL-RELATED"/>
    <property type="match status" value="1"/>
</dbReference>
<feature type="domain" description="Reverse transcriptase" evidence="1">
    <location>
        <begin position="102"/>
        <end position="345"/>
    </location>
</feature>
<organism evidence="2 3">
    <name type="scientific">Microcystis flos-aquae Mf_QC_C_20070823_S10D</name>
    <dbReference type="NCBI Taxonomy" id="2486236"/>
    <lineage>
        <taxon>Bacteria</taxon>
        <taxon>Bacillati</taxon>
        <taxon>Cyanobacteriota</taxon>
        <taxon>Cyanophyceae</taxon>
        <taxon>Oscillatoriophycideae</taxon>
        <taxon>Chroococcales</taxon>
        <taxon>Microcystaceae</taxon>
        <taxon>Microcystis</taxon>
    </lineage>
</organism>
<dbReference type="GO" id="GO:0008270">
    <property type="term" value="F:zinc ion binding"/>
    <property type="evidence" value="ECO:0007669"/>
    <property type="project" value="InterPro"/>
</dbReference>
<dbReference type="PROSITE" id="PS50878">
    <property type="entry name" value="RT_POL"/>
    <property type="match status" value="1"/>
</dbReference>
<dbReference type="EC" id="2.7.7.49" evidence="2"/>
<comment type="caution">
    <text evidence="2">The sequence shown here is derived from an EMBL/GenBank/DDBJ whole genome shotgun (WGS) entry which is preliminary data.</text>
</comment>
<keyword evidence="2" id="KW-0548">Nucleotidyltransferase</keyword>
<dbReference type="GO" id="GO:0004519">
    <property type="term" value="F:endonuclease activity"/>
    <property type="evidence" value="ECO:0007669"/>
    <property type="project" value="InterPro"/>
</dbReference>
<dbReference type="Pfam" id="PF08388">
    <property type="entry name" value="GIIM"/>
    <property type="match status" value="1"/>
</dbReference>
<dbReference type="EMBL" id="SFAM01000072">
    <property type="protein sequence ID" value="TRV12906.1"/>
    <property type="molecule type" value="Genomic_DNA"/>
</dbReference>
<evidence type="ECO:0000313" key="2">
    <source>
        <dbReference type="EMBL" id="TRV12906.1"/>
    </source>
</evidence>
<reference evidence="2 3" key="1">
    <citation type="submission" date="2019-01" db="EMBL/GenBank/DDBJ databases">
        <title>Coherence of Microcystis species and biogeography revealed through population genomics.</title>
        <authorList>
            <person name="Perez-Carrascal O.M."/>
            <person name="Terrat Y."/>
            <person name="Giani A."/>
            <person name="Fortin N."/>
            <person name="Tromas N."/>
            <person name="Shapiro B.J."/>
        </authorList>
    </citation>
    <scope>NUCLEOTIDE SEQUENCE [LARGE SCALE GENOMIC DNA]</scope>
    <source>
        <strain evidence="2">Mf_QC_C_20070823_S10D</strain>
    </source>
</reference>
<dbReference type="PANTHER" id="PTHR34047:SF10">
    <property type="entry name" value="GROUP II INTRON-ASSOCIATED OPEN READING FRAME"/>
    <property type="match status" value="1"/>
</dbReference>
<dbReference type="SMART" id="SM00507">
    <property type="entry name" value="HNHc"/>
    <property type="match status" value="1"/>
</dbReference>
<dbReference type="Pfam" id="PF13655">
    <property type="entry name" value="RVT_N"/>
    <property type="match status" value="1"/>
</dbReference>
<dbReference type="AlphaFoldDB" id="A0A552KY59"/>
<dbReference type="NCBIfam" id="TIGR04416">
    <property type="entry name" value="group_II_RT_mat"/>
    <property type="match status" value="1"/>
</dbReference>
<name>A0A552KY59_9CHRO</name>
<dbReference type="InterPro" id="IPR051083">
    <property type="entry name" value="GrpII_Intron_Splice-Mob/Def"/>
</dbReference>
<keyword evidence="2" id="KW-0695">RNA-directed DNA polymerase</keyword>
<proteinExistence type="predicted"/>